<name>A0ABD3QTI6_9STRA</name>
<protein>
    <submittedName>
        <fullName evidence="1">Uncharacterized protein</fullName>
    </submittedName>
</protein>
<dbReference type="EMBL" id="JABMIG020000013">
    <property type="protein sequence ID" value="KAL3803482.1"/>
    <property type="molecule type" value="Genomic_DNA"/>
</dbReference>
<evidence type="ECO:0000313" key="2">
    <source>
        <dbReference type="Proteomes" id="UP001516023"/>
    </source>
</evidence>
<reference evidence="1 2" key="1">
    <citation type="journal article" date="2020" name="G3 (Bethesda)">
        <title>Improved Reference Genome for Cyclotella cryptica CCMP332, a Model for Cell Wall Morphogenesis, Salinity Adaptation, and Lipid Production in Diatoms (Bacillariophyta).</title>
        <authorList>
            <person name="Roberts W.R."/>
            <person name="Downey K.M."/>
            <person name="Ruck E.C."/>
            <person name="Traller J.C."/>
            <person name="Alverson A.J."/>
        </authorList>
    </citation>
    <scope>NUCLEOTIDE SEQUENCE [LARGE SCALE GENOMIC DNA]</scope>
    <source>
        <strain evidence="1 2">CCMP332</strain>
    </source>
</reference>
<gene>
    <name evidence="1" type="ORF">HJC23_014030</name>
</gene>
<keyword evidence="2" id="KW-1185">Reference proteome</keyword>
<evidence type="ECO:0000313" key="1">
    <source>
        <dbReference type="EMBL" id="KAL3803482.1"/>
    </source>
</evidence>
<sequence length="102" mass="11514">MTFRFPHNITGYTRSLSDVIATSKTSLTKANANHSYCLCESIVRGEYCTIQHRMSTRCARIVPIKNIVITPQPQIPPSPLPLTRFLDPKRYIISKPIASPSR</sequence>
<dbReference type="AlphaFoldDB" id="A0ABD3QTI6"/>
<comment type="caution">
    <text evidence="1">The sequence shown here is derived from an EMBL/GenBank/DDBJ whole genome shotgun (WGS) entry which is preliminary data.</text>
</comment>
<dbReference type="Proteomes" id="UP001516023">
    <property type="component" value="Unassembled WGS sequence"/>
</dbReference>
<organism evidence="1 2">
    <name type="scientific">Cyclotella cryptica</name>
    <dbReference type="NCBI Taxonomy" id="29204"/>
    <lineage>
        <taxon>Eukaryota</taxon>
        <taxon>Sar</taxon>
        <taxon>Stramenopiles</taxon>
        <taxon>Ochrophyta</taxon>
        <taxon>Bacillariophyta</taxon>
        <taxon>Coscinodiscophyceae</taxon>
        <taxon>Thalassiosirophycidae</taxon>
        <taxon>Stephanodiscales</taxon>
        <taxon>Stephanodiscaceae</taxon>
        <taxon>Cyclotella</taxon>
    </lineage>
</organism>
<proteinExistence type="predicted"/>
<accession>A0ABD3QTI6</accession>